<evidence type="ECO:0000256" key="2">
    <source>
        <dbReference type="SAM" id="MobiDB-lite"/>
    </source>
</evidence>
<dbReference type="SMART" id="SM00368">
    <property type="entry name" value="LRR_RI"/>
    <property type="match status" value="1"/>
</dbReference>
<evidence type="ECO:0000256" key="1">
    <source>
        <dbReference type="SAM" id="Coils"/>
    </source>
</evidence>
<evidence type="ECO:0000313" key="3">
    <source>
        <dbReference type="EMBL" id="JAQ07606.1"/>
    </source>
</evidence>
<dbReference type="SUPFAM" id="SSF52047">
    <property type="entry name" value="RNI-like"/>
    <property type="match status" value="1"/>
</dbReference>
<feature type="region of interest" description="Disordered" evidence="2">
    <location>
        <begin position="124"/>
        <end position="143"/>
    </location>
</feature>
<gene>
    <name evidence="3" type="ORF">g.82132</name>
</gene>
<dbReference type="Gene3D" id="3.80.10.10">
    <property type="entry name" value="Ribonuclease Inhibitor"/>
    <property type="match status" value="1"/>
</dbReference>
<accession>A0A146LLA2</accession>
<dbReference type="InterPro" id="IPR032675">
    <property type="entry name" value="LRR_dom_sf"/>
</dbReference>
<name>A0A146LLA2_LYGHE</name>
<protein>
    <submittedName>
        <fullName evidence="3">Uncharacterized protein</fullName>
    </submittedName>
</protein>
<organism evidence="3">
    <name type="scientific">Lygus hesperus</name>
    <name type="common">Western plant bug</name>
    <dbReference type="NCBI Taxonomy" id="30085"/>
    <lineage>
        <taxon>Eukaryota</taxon>
        <taxon>Metazoa</taxon>
        <taxon>Ecdysozoa</taxon>
        <taxon>Arthropoda</taxon>
        <taxon>Hexapoda</taxon>
        <taxon>Insecta</taxon>
        <taxon>Pterygota</taxon>
        <taxon>Neoptera</taxon>
        <taxon>Paraneoptera</taxon>
        <taxon>Hemiptera</taxon>
        <taxon>Heteroptera</taxon>
        <taxon>Panheteroptera</taxon>
        <taxon>Cimicomorpha</taxon>
        <taxon>Miridae</taxon>
        <taxon>Mirini</taxon>
        <taxon>Lygus</taxon>
    </lineage>
</organism>
<reference evidence="3" key="1">
    <citation type="journal article" date="2016" name="Gigascience">
        <title>De novo construction of an expanded transcriptome assembly for the western tarnished plant bug, Lygus hesperus.</title>
        <authorList>
            <person name="Tassone E.E."/>
            <person name="Geib S.M."/>
            <person name="Hall B."/>
            <person name="Fabrick J.A."/>
            <person name="Brent C.S."/>
            <person name="Hull J.J."/>
        </authorList>
    </citation>
    <scope>NUCLEOTIDE SEQUENCE</scope>
</reference>
<proteinExistence type="predicted"/>
<dbReference type="AlphaFoldDB" id="A0A146LLA2"/>
<feature type="coiled-coil region" evidence="1">
    <location>
        <begin position="91"/>
        <end position="118"/>
    </location>
</feature>
<keyword evidence="1" id="KW-0175">Coiled coil</keyword>
<sequence length="143" mass="16384">MKDRGLLALAQTLPSNHTLRVLNVSYNRFTTAAAEAFAVVLPQNTNLIACHFCSTSISHQTKLQVNKVLHRNEVNLQNAEPSLLHKELIRLHFQKYKLDEARNELEGLRDKSAGVKHASEHFELQCKQDKSDSTRRIRELQEQ</sequence>
<dbReference type="EMBL" id="GDHC01011023">
    <property type="protein sequence ID" value="JAQ07606.1"/>
    <property type="molecule type" value="Transcribed_RNA"/>
</dbReference>